<evidence type="ECO:0000256" key="1">
    <source>
        <dbReference type="SAM" id="MobiDB-lite"/>
    </source>
</evidence>
<sequence length="125" mass="14839">MINKAYKELANKLKELDRNASRSFRGELKEIKLSQRSRAGTDEVYKPHLWYFDMMLFLMCQEMPRDSLSKGSFQEAALIIFPSTPKKHERWNEKMAETGQGEGKQEHTNRRSSRRTLLLIQYKRQ</sequence>
<keyword evidence="3" id="KW-1185">Reference proteome</keyword>
<gene>
    <name evidence="2" type="ORF">NQ317_009720</name>
</gene>
<reference evidence="2" key="1">
    <citation type="journal article" date="2023" name="Insect Mol. Biol.">
        <title>Genome sequencing provides insights into the evolution of gene families encoding plant cell wall-degrading enzymes in longhorned beetles.</title>
        <authorList>
            <person name="Shin N.R."/>
            <person name="Okamura Y."/>
            <person name="Kirsch R."/>
            <person name="Pauchet Y."/>
        </authorList>
    </citation>
    <scope>NUCLEOTIDE SEQUENCE</scope>
    <source>
        <strain evidence="2">MMC_N1</strain>
    </source>
</reference>
<dbReference type="EMBL" id="JAPWTJ010000647">
    <property type="protein sequence ID" value="KAJ8976628.1"/>
    <property type="molecule type" value="Genomic_DNA"/>
</dbReference>
<accession>A0ABQ9JG82</accession>
<name>A0ABQ9JG82_9CUCU</name>
<dbReference type="Proteomes" id="UP001162164">
    <property type="component" value="Unassembled WGS sequence"/>
</dbReference>
<evidence type="ECO:0000313" key="3">
    <source>
        <dbReference type="Proteomes" id="UP001162164"/>
    </source>
</evidence>
<protein>
    <recommendedName>
        <fullName evidence="4">MADF domain-containing protein</fullName>
    </recommendedName>
</protein>
<feature type="region of interest" description="Disordered" evidence="1">
    <location>
        <begin position="89"/>
        <end position="116"/>
    </location>
</feature>
<evidence type="ECO:0000313" key="2">
    <source>
        <dbReference type="EMBL" id="KAJ8976628.1"/>
    </source>
</evidence>
<organism evidence="2 3">
    <name type="scientific">Molorchus minor</name>
    <dbReference type="NCBI Taxonomy" id="1323400"/>
    <lineage>
        <taxon>Eukaryota</taxon>
        <taxon>Metazoa</taxon>
        <taxon>Ecdysozoa</taxon>
        <taxon>Arthropoda</taxon>
        <taxon>Hexapoda</taxon>
        <taxon>Insecta</taxon>
        <taxon>Pterygota</taxon>
        <taxon>Neoptera</taxon>
        <taxon>Endopterygota</taxon>
        <taxon>Coleoptera</taxon>
        <taxon>Polyphaga</taxon>
        <taxon>Cucujiformia</taxon>
        <taxon>Chrysomeloidea</taxon>
        <taxon>Cerambycidae</taxon>
        <taxon>Lamiinae</taxon>
        <taxon>Monochamini</taxon>
        <taxon>Molorchus</taxon>
    </lineage>
</organism>
<proteinExistence type="predicted"/>
<comment type="caution">
    <text evidence="2">The sequence shown here is derived from an EMBL/GenBank/DDBJ whole genome shotgun (WGS) entry which is preliminary data.</text>
</comment>
<evidence type="ECO:0008006" key="4">
    <source>
        <dbReference type="Google" id="ProtNLM"/>
    </source>
</evidence>